<protein>
    <submittedName>
        <fullName evidence="1">Uncharacterized protein</fullName>
    </submittedName>
</protein>
<accession>A0ACC2XH11</accession>
<proteinExistence type="predicted"/>
<dbReference type="EMBL" id="JASBWU010000003">
    <property type="protein sequence ID" value="KAJ9123118.1"/>
    <property type="molecule type" value="Genomic_DNA"/>
</dbReference>
<name>A0ACC2XH11_9TREE</name>
<dbReference type="Proteomes" id="UP001243375">
    <property type="component" value="Unassembled WGS sequence"/>
</dbReference>
<evidence type="ECO:0000313" key="1">
    <source>
        <dbReference type="EMBL" id="KAJ9123118.1"/>
    </source>
</evidence>
<organism evidence="1 2">
    <name type="scientific">Naganishia vaughanmartiniae</name>
    <dbReference type="NCBI Taxonomy" id="1424756"/>
    <lineage>
        <taxon>Eukaryota</taxon>
        <taxon>Fungi</taxon>
        <taxon>Dikarya</taxon>
        <taxon>Basidiomycota</taxon>
        <taxon>Agaricomycotina</taxon>
        <taxon>Tremellomycetes</taxon>
        <taxon>Filobasidiales</taxon>
        <taxon>Filobasidiaceae</taxon>
        <taxon>Naganishia</taxon>
    </lineage>
</organism>
<reference evidence="1" key="1">
    <citation type="submission" date="2023-04" db="EMBL/GenBank/DDBJ databases">
        <title>Draft Genome sequencing of Naganishia species isolated from polar environments using Oxford Nanopore Technology.</title>
        <authorList>
            <person name="Leo P."/>
            <person name="Venkateswaran K."/>
        </authorList>
    </citation>
    <scope>NUCLEOTIDE SEQUENCE</scope>
    <source>
        <strain evidence="1">MNA-CCFEE 5425</strain>
    </source>
</reference>
<keyword evidence="2" id="KW-1185">Reference proteome</keyword>
<gene>
    <name evidence="1" type="ORF">QFC22_001309</name>
</gene>
<comment type="caution">
    <text evidence="1">The sequence shown here is derived from an EMBL/GenBank/DDBJ whole genome shotgun (WGS) entry which is preliminary data.</text>
</comment>
<sequence>MFTNFRFKAAAIIASLAAFSHIVQAGTSAWHIDYIKPLIVARLDPIVAPDQVSGHAHTIYGGSNFAGQYSYDHSVASNCSSIFAQYDKGNYWAPNLYATEDDANSPTNKYTAVRSDQRYYLFLDRANDTEPVMAPPKGLRFIVGNMSAKSYEDTGLPLEALI</sequence>
<evidence type="ECO:0000313" key="2">
    <source>
        <dbReference type="Proteomes" id="UP001243375"/>
    </source>
</evidence>